<feature type="compositionally biased region" description="Pro residues" evidence="1">
    <location>
        <begin position="525"/>
        <end position="541"/>
    </location>
</feature>
<accession>A0AAV4F0L4</accession>
<feature type="compositionally biased region" description="Basic and acidic residues" evidence="1">
    <location>
        <begin position="589"/>
        <end position="601"/>
    </location>
</feature>
<feature type="compositionally biased region" description="Low complexity" evidence="1">
    <location>
        <begin position="515"/>
        <end position="524"/>
    </location>
</feature>
<evidence type="ECO:0000259" key="2">
    <source>
        <dbReference type="PROSITE" id="PS51746"/>
    </source>
</evidence>
<reference evidence="3 4" key="1">
    <citation type="journal article" date="2021" name="Elife">
        <title>Chloroplast acquisition without the gene transfer in kleptoplastic sea slugs, Plakobranchus ocellatus.</title>
        <authorList>
            <person name="Maeda T."/>
            <person name="Takahashi S."/>
            <person name="Yoshida T."/>
            <person name="Shimamura S."/>
            <person name="Takaki Y."/>
            <person name="Nagai Y."/>
            <person name="Toyoda A."/>
            <person name="Suzuki Y."/>
            <person name="Arimoto A."/>
            <person name="Ishii H."/>
            <person name="Satoh N."/>
            <person name="Nishiyama T."/>
            <person name="Hasebe M."/>
            <person name="Maruyama T."/>
            <person name="Minagawa J."/>
            <person name="Obokata J."/>
            <person name="Shigenobu S."/>
        </authorList>
    </citation>
    <scope>NUCLEOTIDE SEQUENCE [LARGE SCALE GENOMIC DNA]</scope>
</reference>
<protein>
    <submittedName>
        <fullName evidence="3">PP2C-like domain-containing protein CG9801</fullName>
    </submittedName>
</protein>
<dbReference type="Gene3D" id="3.60.40.10">
    <property type="entry name" value="PPM-type phosphatase domain"/>
    <property type="match status" value="1"/>
</dbReference>
<feature type="compositionally biased region" description="Polar residues" evidence="1">
    <location>
        <begin position="578"/>
        <end position="588"/>
    </location>
</feature>
<name>A0AAV4F0L4_9GAST</name>
<dbReference type="EMBL" id="BMAT01007556">
    <property type="protein sequence ID" value="GFR66854.1"/>
    <property type="molecule type" value="Genomic_DNA"/>
</dbReference>
<gene>
    <name evidence="3" type="ORF">ElyMa_003692400</name>
</gene>
<dbReference type="SMART" id="SM00332">
    <property type="entry name" value="PP2Cc"/>
    <property type="match status" value="1"/>
</dbReference>
<keyword evidence="4" id="KW-1185">Reference proteome</keyword>
<feature type="compositionally biased region" description="Polar residues" evidence="1">
    <location>
        <begin position="618"/>
        <end position="631"/>
    </location>
</feature>
<dbReference type="Pfam" id="PF13672">
    <property type="entry name" value="PP2C_2"/>
    <property type="match status" value="1"/>
</dbReference>
<dbReference type="Proteomes" id="UP000762676">
    <property type="component" value="Unassembled WGS sequence"/>
</dbReference>
<dbReference type="SUPFAM" id="SSF81606">
    <property type="entry name" value="PP2C-like"/>
    <property type="match status" value="1"/>
</dbReference>
<organism evidence="3 4">
    <name type="scientific">Elysia marginata</name>
    <dbReference type="NCBI Taxonomy" id="1093978"/>
    <lineage>
        <taxon>Eukaryota</taxon>
        <taxon>Metazoa</taxon>
        <taxon>Spiralia</taxon>
        <taxon>Lophotrochozoa</taxon>
        <taxon>Mollusca</taxon>
        <taxon>Gastropoda</taxon>
        <taxon>Heterobranchia</taxon>
        <taxon>Euthyneura</taxon>
        <taxon>Panpulmonata</taxon>
        <taxon>Sacoglossa</taxon>
        <taxon>Placobranchoidea</taxon>
        <taxon>Plakobranchidae</taxon>
        <taxon>Elysia</taxon>
    </lineage>
</organism>
<dbReference type="PANTHER" id="PTHR21586">
    <property type="entry name" value="TIPA"/>
    <property type="match status" value="1"/>
</dbReference>
<feature type="compositionally biased region" description="Basic residues" evidence="1">
    <location>
        <begin position="477"/>
        <end position="494"/>
    </location>
</feature>
<feature type="domain" description="PPM-type phosphatase" evidence="2">
    <location>
        <begin position="82"/>
        <end position="411"/>
    </location>
</feature>
<proteinExistence type="predicted"/>
<dbReference type="InterPro" id="IPR036457">
    <property type="entry name" value="PPM-type-like_dom_sf"/>
</dbReference>
<dbReference type="InterPro" id="IPR053287">
    <property type="entry name" value="PP2C-like_domain"/>
</dbReference>
<evidence type="ECO:0000313" key="3">
    <source>
        <dbReference type="EMBL" id="GFR66854.1"/>
    </source>
</evidence>
<dbReference type="PANTHER" id="PTHR21586:SF0">
    <property type="entry name" value="PP2C-LIKE DOMAIN-CONTAINING PROTEIN CG9801"/>
    <property type="match status" value="1"/>
</dbReference>
<dbReference type="AlphaFoldDB" id="A0AAV4F0L4"/>
<sequence>MEEEKVKVKKIKFGQEIFYGDHPDVVPYVQLSPLASQVVASYTGPGSGLAFAEGHLENTTFVNVVAGIKDWNQRVQQAYGIGISLYEQHPISGKISGEPIADSFAICARKNNTILMVADGVNWGEKSRLAARCAMYGAMKYLNYKMFERNHKPENTQDVVRLLRKALDEAHRAIIAKDGGLTTLCLCMICPVENSDEHAVCCVNVGDSFAYIYASNHGIREVTVGSHDVGSERDIRDAGGAIGPVDGTNPELHNLTCSVTFCRKGDIVFLVTDGVSDNFDPVVTKIALPQRAQDSNFHTRERYSSNNSLTLKPELSPQERHIYAMKEMERVAHEYELVTEEACSAQSFCGALLQHVLALTNDKRKIIENPAIYTRTRMTKKERQTRDSAIVEKMSKAPGKLDHASIVAVEVGVFSDGVTEADVGKSAAVPVPNSKNRDFVISPEFSRRALPQESPPTPTNLTLCGSVPLSPSNGNHHSNHHQPHKKSGARKFFAKLRSLPSSPTSPNPPAIVSNSVPGKSFFSPGSPPPPPTTPQFPPPSVQPTSNKSKSNPTSPVKKFHSSSAVPPKYQEPYHTKVKSQSETTTTEIDTNKEKEEARKGLDLNFSPRKFPKRYRPRASSSEFMTPTSPTIPESPLERMEGAGSVMSPQSPRAARPRPRSCIVFESNV</sequence>
<comment type="caution">
    <text evidence="3">The sequence shown here is derived from an EMBL/GenBank/DDBJ whole genome shotgun (WGS) entry which is preliminary data.</text>
</comment>
<dbReference type="InterPro" id="IPR001932">
    <property type="entry name" value="PPM-type_phosphatase-like_dom"/>
</dbReference>
<dbReference type="PROSITE" id="PS51746">
    <property type="entry name" value="PPM_2"/>
    <property type="match status" value="1"/>
</dbReference>
<feature type="region of interest" description="Disordered" evidence="1">
    <location>
        <begin position="428"/>
        <end position="668"/>
    </location>
</feature>
<evidence type="ECO:0000256" key="1">
    <source>
        <dbReference type="SAM" id="MobiDB-lite"/>
    </source>
</evidence>
<evidence type="ECO:0000313" key="4">
    <source>
        <dbReference type="Proteomes" id="UP000762676"/>
    </source>
</evidence>